<evidence type="ECO:0000313" key="2">
    <source>
        <dbReference type="Proteomes" id="UP000245380"/>
    </source>
</evidence>
<comment type="caution">
    <text evidence="1">The sequence shown here is derived from an EMBL/GenBank/DDBJ whole genome shotgun (WGS) entry which is preliminary data.</text>
</comment>
<evidence type="ECO:0008006" key="3">
    <source>
        <dbReference type="Google" id="ProtNLM"/>
    </source>
</evidence>
<dbReference type="RefSeq" id="WP_109430913.1">
    <property type="nucleotide sequence ID" value="NZ_MPDK01000015.1"/>
</dbReference>
<keyword evidence="2" id="KW-1185">Reference proteome</keyword>
<dbReference type="EMBL" id="MPDK01000015">
    <property type="protein sequence ID" value="PWI57274.1"/>
    <property type="molecule type" value="Genomic_DNA"/>
</dbReference>
<accession>A0A2U3D7M2</accession>
<gene>
    <name evidence="1" type="ORF">BM613_09255</name>
</gene>
<dbReference type="Proteomes" id="UP000245380">
    <property type="component" value="Unassembled WGS sequence"/>
</dbReference>
<reference evidence="1 2" key="1">
    <citation type="submission" date="2016-11" db="EMBL/GenBank/DDBJ databases">
        <title>Comparative genomics of Acidibacillus ferroxidans species.</title>
        <authorList>
            <person name="Oliveira G."/>
            <person name="Nunes G."/>
            <person name="Oliveira R."/>
            <person name="Araujo F."/>
            <person name="Salim A."/>
            <person name="Scholte L."/>
            <person name="Morais D."/>
            <person name="Nancucheo I."/>
            <person name="Johnson D.B."/>
            <person name="Grail B."/>
            <person name="Bittencourt J."/>
            <person name="Valadares R."/>
        </authorList>
    </citation>
    <scope>NUCLEOTIDE SEQUENCE [LARGE SCALE GENOMIC DNA]</scope>
    <source>
        <strain evidence="1 2">Y002</strain>
    </source>
</reference>
<organism evidence="1 2">
    <name type="scientific">Sulfoacidibacillus thermotolerans</name>
    <name type="common">Acidibacillus sulfuroxidans</name>
    <dbReference type="NCBI Taxonomy" id="1765684"/>
    <lineage>
        <taxon>Bacteria</taxon>
        <taxon>Bacillati</taxon>
        <taxon>Bacillota</taxon>
        <taxon>Bacilli</taxon>
        <taxon>Bacillales</taxon>
        <taxon>Alicyclobacillaceae</taxon>
        <taxon>Sulfoacidibacillus</taxon>
    </lineage>
</organism>
<evidence type="ECO:0000313" key="1">
    <source>
        <dbReference type="EMBL" id="PWI57274.1"/>
    </source>
</evidence>
<proteinExistence type="predicted"/>
<protein>
    <recommendedName>
        <fullName evidence="3">Flagellar protein FliT</fullName>
    </recommendedName>
</protein>
<dbReference type="AlphaFoldDB" id="A0A2U3D7M2"/>
<sequence>MTAQRALELMAILEKITDEVIENLVSHQPQKLESLVIDQCRYLRELQSLQTESLDRERLNHLHQRVCTQQTLIAQAQQVTEFFLQRLNEGAMFQTLG</sequence>
<name>A0A2U3D7M2_SULT2</name>